<dbReference type="GO" id="GO:0140359">
    <property type="term" value="F:ABC-type transporter activity"/>
    <property type="evidence" value="ECO:0007669"/>
    <property type="project" value="InterPro"/>
</dbReference>
<evidence type="ECO:0000256" key="3">
    <source>
        <dbReference type="ARBA" id="ARBA00022505"/>
    </source>
</evidence>
<evidence type="ECO:0000256" key="6">
    <source>
        <dbReference type="ARBA" id="ARBA00022840"/>
    </source>
</evidence>
<keyword evidence="2" id="KW-1003">Cell membrane</keyword>
<dbReference type="EMBL" id="WSRP01000019">
    <property type="protein sequence ID" value="MVX56980.1"/>
    <property type="molecule type" value="Genomic_DNA"/>
</dbReference>
<dbReference type="InterPro" id="IPR008995">
    <property type="entry name" value="Mo/tungstate-bd_C_term_dom"/>
</dbReference>
<dbReference type="AlphaFoldDB" id="A0A6L6YH06"/>
<protein>
    <submittedName>
        <fullName evidence="12">Molybdenum ABC transporter ATP-binding protein</fullName>
    </submittedName>
</protein>
<dbReference type="InterPro" id="IPR027417">
    <property type="entry name" value="P-loop_NTPase"/>
</dbReference>
<dbReference type="Gene3D" id="2.40.50.100">
    <property type="match status" value="1"/>
</dbReference>
<dbReference type="Gene3D" id="3.40.50.300">
    <property type="entry name" value="P-loop containing nucleotide triphosphate hydrolases"/>
    <property type="match status" value="1"/>
</dbReference>
<dbReference type="GO" id="GO:0016887">
    <property type="term" value="F:ATP hydrolysis activity"/>
    <property type="evidence" value="ECO:0007669"/>
    <property type="project" value="InterPro"/>
</dbReference>
<keyword evidence="8" id="KW-0472">Membrane</keyword>
<dbReference type="InterPro" id="IPR003593">
    <property type="entry name" value="AAA+_ATPase"/>
</dbReference>
<dbReference type="PANTHER" id="PTHR43514:SF10">
    <property type="entry name" value="MOLYBDENUM IMPORT ATP-BINDING PROTEIN MODC 2"/>
    <property type="match status" value="1"/>
</dbReference>
<evidence type="ECO:0000256" key="4">
    <source>
        <dbReference type="ARBA" id="ARBA00022519"/>
    </source>
</evidence>
<evidence type="ECO:0000256" key="2">
    <source>
        <dbReference type="ARBA" id="ARBA00022475"/>
    </source>
</evidence>
<dbReference type="OrthoDB" id="5298774at2"/>
<dbReference type="InterPro" id="IPR003439">
    <property type="entry name" value="ABC_transporter-like_ATP-bd"/>
</dbReference>
<dbReference type="PROSITE" id="PS51866">
    <property type="entry name" value="MOP"/>
    <property type="match status" value="1"/>
</dbReference>
<dbReference type="InterPro" id="IPR005116">
    <property type="entry name" value="Transp-assoc_OB_typ1"/>
</dbReference>
<sequence>MTENCSASLLLKRADGFELDCSFSFPNKGITVLFGESGSGKTTVLRCVAGLERALGQVRISGQLWQDDACTIFLPTWDRPLGYVFQEASLFPHLTAKQNIEFAVRRSKSENARRRMDEAIDLLGIGHLMNRRPAELSGGERQRAAIARAVATEPAIMLFDEPLAALDFKRKNEILPWLERLRESLNIPMLYVTHSAEEVMRLADHLVVMEQGKIKSSGELQSVLTNIDIPVKVGEDSGALLRGAVDSIDEQWNLAAVRSGDLMLWVSADGLKVGDKISMTIPAKDIVVSLENPAHLSVQNRLKGTVSALTDLADGSGALIQVLCSGQTIVAKLTRKALQDLSIRKGSEVWLLVKSVALHHV</sequence>
<keyword evidence="7" id="KW-1278">Translocase</keyword>
<evidence type="ECO:0000313" key="12">
    <source>
        <dbReference type="EMBL" id="MVX56980.1"/>
    </source>
</evidence>
<keyword evidence="1" id="KW-0813">Transport</keyword>
<dbReference type="GO" id="GO:0015098">
    <property type="term" value="F:molybdate ion transmembrane transporter activity"/>
    <property type="evidence" value="ECO:0007669"/>
    <property type="project" value="InterPro"/>
</dbReference>
<dbReference type="PANTHER" id="PTHR43514">
    <property type="entry name" value="ABC TRANSPORTER I FAMILY MEMBER 10"/>
    <property type="match status" value="1"/>
</dbReference>
<reference evidence="12 13" key="1">
    <citation type="submission" date="2019-12" db="EMBL/GenBank/DDBJ databases">
        <title>Microbes associate with the intestines of laboratory mice.</title>
        <authorList>
            <person name="Navarre W."/>
            <person name="Wong E."/>
        </authorList>
    </citation>
    <scope>NUCLEOTIDE SEQUENCE [LARGE SCALE GENOMIC DNA]</scope>
    <source>
        <strain evidence="12 13">NM82_D38</strain>
    </source>
</reference>
<evidence type="ECO:0000256" key="1">
    <source>
        <dbReference type="ARBA" id="ARBA00022448"/>
    </source>
</evidence>
<proteinExistence type="predicted"/>
<dbReference type="SMART" id="SM00382">
    <property type="entry name" value="AAA"/>
    <property type="match status" value="1"/>
</dbReference>
<gene>
    <name evidence="12" type="primary">modC</name>
    <name evidence="12" type="ORF">E5987_07125</name>
</gene>
<name>A0A6L6YH06_9BURK</name>
<evidence type="ECO:0000256" key="5">
    <source>
        <dbReference type="ARBA" id="ARBA00022741"/>
    </source>
</evidence>
<dbReference type="GO" id="GO:0016020">
    <property type="term" value="C:membrane"/>
    <property type="evidence" value="ECO:0007669"/>
    <property type="project" value="InterPro"/>
</dbReference>
<keyword evidence="4" id="KW-0997">Cell inner membrane</keyword>
<keyword evidence="13" id="KW-1185">Reference proteome</keyword>
<dbReference type="PROSITE" id="PS50893">
    <property type="entry name" value="ABC_TRANSPORTER_2"/>
    <property type="match status" value="1"/>
</dbReference>
<keyword evidence="6 12" id="KW-0067">ATP-binding</keyword>
<dbReference type="Pfam" id="PF03459">
    <property type="entry name" value="TOBE"/>
    <property type="match status" value="1"/>
</dbReference>
<keyword evidence="3 9" id="KW-0500">Molybdenum</keyword>
<evidence type="ECO:0000313" key="13">
    <source>
        <dbReference type="Proteomes" id="UP000472580"/>
    </source>
</evidence>
<dbReference type="InterPro" id="IPR017871">
    <property type="entry name" value="ABC_transporter-like_CS"/>
</dbReference>
<dbReference type="RefSeq" id="WP_160335412.1">
    <property type="nucleotide sequence ID" value="NZ_WSRP01000019.1"/>
</dbReference>
<evidence type="ECO:0000256" key="9">
    <source>
        <dbReference type="PROSITE-ProRule" id="PRU01213"/>
    </source>
</evidence>
<dbReference type="NCBIfam" id="TIGR02142">
    <property type="entry name" value="modC_ABC"/>
    <property type="match status" value="1"/>
</dbReference>
<feature type="domain" description="ABC transporter" evidence="10">
    <location>
        <begin position="2"/>
        <end position="236"/>
    </location>
</feature>
<dbReference type="InterPro" id="IPR011868">
    <property type="entry name" value="ModC_ABC_ATP-bd"/>
</dbReference>
<dbReference type="Proteomes" id="UP000472580">
    <property type="component" value="Unassembled WGS sequence"/>
</dbReference>
<dbReference type="SUPFAM" id="SSF52540">
    <property type="entry name" value="P-loop containing nucleoside triphosphate hydrolases"/>
    <property type="match status" value="1"/>
</dbReference>
<evidence type="ECO:0000259" key="11">
    <source>
        <dbReference type="PROSITE" id="PS51866"/>
    </source>
</evidence>
<evidence type="ECO:0000256" key="7">
    <source>
        <dbReference type="ARBA" id="ARBA00022967"/>
    </source>
</evidence>
<keyword evidence="5" id="KW-0547">Nucleotide-binding</keyword>
<organism evidence="12 13">
    <name type="scientific">Parasutterella muris</name>
    <dbReference type="NCBI Taxonomy" id="2565572"/>
    <lineage>
        <taxon>Bacteria</taxon>
        <taxon>Pseudomonadati</taxon>
        <taxon>Pseudomonadota</taxon>
        <taxon>Betaproteobacteria</taxon>
        <taxon>Burkholderiales</taxon>
        <taxon>Sutterellaceae</taxon>
        <taxon>Parasutterella</taxon>
    </lineage>
</organism>
<accession>A0A6L6YH06</accession>
<dbReference type="Pfam" id="PF00005">
    <property type="entry name" value="ABC_tran"/>
    <property type="match status" value="1"/>
</dbReference>
<evidence type="ECO:0000259" key="10">
    <source>
        <dbReference type="PROSITE" id="PS50893"/>
    </source>
</evidence>
<dbReference type="InterPro" id="IPR050334">
    <property type="entry name" value="Molybdenum_import_ModC"/>
</dbReference>
<dbReference type="PROSITE" id="PS00211">
    <property type="entry name" value="ABC_TRANSPORTER_1"/>
    <property type="match status" value="1"/>
</dbReference>
<evidence type="ECO:0000256" key="8">
    <source>
        <dbReference type="ARBA" id="ARBA00023136"/>
    </source>
</evidence>
<feature type="domain" description="Mop" evidence="11">
    <location>
        <begin position="295"/>
        <end position="361"/>
    </location>
</feature>
<dbReference type="GO" id="GO:0005524">
    <property type="term" value="F:ATP binding"/>
    <property type="evidence" value="ECO:0007669"/>
    <property type="project" value="UniProtKB-KW"/>
</dbReference>
<comment type="caution">
    <text evidence="12">The sequence shown here is derived from an EMBL/GenBank/DDBJ whole genome shotgun (WGS) entry which is preliminary data.</text>
</comment>
<dbReference type="InterPro" id="IPR004606">
    <property type="entry name" value="Mop_domain"/>
</dbReference>
<dbReference type="SUPFAM" id="SSF50331">
    <property type="entry name" value="MOP-like"/>
    <property type="match status" value="1"/>
</dbReference>